<keyword evidence="7 13" id="KW-1133">Transmembrane helix</keyword>
<keyword evidence="9 13" id="KW-0472">Membrane</keyword>
<dbReference type="GO" id="GO:0098609">
    <property type="term" value="P:cell-cell adhesion"/>
    <property type="evidence" value="ECO:0007669"/>
    <property type="project" value="TreeGrafter"/>
</dbReference>
<evidence type="ECO:0000256" key="12">
    <source>
        <dbReference type="PROSITE-ProRule" id="PRU00803"/>
    </source>
</evidence>
<evidence type="ECO:0000313" key="18">
    <source>
        <dbReference type="Proteomes" id="UP000265080"/>
    </source>
</evidence>
<dbReference type="InterPro" id="IPR013517">
    <property type="entry name" value="FG-GAP"/>
</dbReference>
<feature type="repeat" description="FG-GAP" evidence="12">
    <location>
        <begin position="304"/>
        <end position="365"/>
    </location>
</feature>
<reference evidence="17" key="2">
    <citation type="submission" date="2025-08" db="UniProtKB">
        <authorList>
            <consortium name="Ensembl"/>
        </authorList>
    </citation>
    <scope>IDENTIFICATION</scope>
</reference>
<dbReference type="PROSITE" id="PS51257">
    <property type="entry name" value="PROKAR_LIPOPROTEIN"/>
    <property type="match status" value="1"/>
</dbReference>
<dbReference type="GO" id="GO:0050900">
    <property type="term" value="P:leukocyte migration"/>
    <property type="evidence" value="ECO:0007669"/>
    <property type="project" value="TreeGrafter"/>
</dbReference>
<dbReference type="GO" id="GO:0005178">
    <property type="term" value="F:integrin binding"/>
    <property type="evidence" value="ECO:0007669"/>
    <property type="project" value="TreeGrafter"/>
</dbReference>
<sequence length="1088" mass="119941">MEGRLTCGLWLVAFFLGCGRLSAFNLDTDNVLKKSGDPGSLFGFSLAMHRQLNPVDKRMLLVGAPRAKALSGQKAKVTGGLYSCDMSSTSAGCSRVDFDNDEDLTRESKENQWMGVTVNSQGPGGKIVTCAHRYQRRTNVNTAIESRDIIGRCYVLSEDLTINPISTEDGGSWHFCDSRPRGHEMFGSCQQGLSATFDDDYHYLIFGAPGAYNWKGVVRLEQKNETFVDLGIFDDGPFEVGDEDEKNPELVPAPANSYLGFSLDSGRTLITKGVLTVVAGAPRANHSGAVVLLKKGKDTSNILLEEYTLEGEGLASSFGYDLAVLDLNWDGWEDIVVGAPQYFEKDGEIGGAVYIYINKAGKWDQVTPTRIDGPRDSMFGLAVEKLGDINQDSFHDFAVGAPYEDHGAGHVYIYHGSASGQVSKKAAQVLSGKPLGAKLFGYSLAGNMDLDKNSYPDLAVGSLSDAVFVFRARPVINIKKEIKFSPSEIDLTKKNCGNSFCLTLEACFTYTANPKSYTPRLTLAYSVEADADYRKLGLLPRATFIEDPTAEHNYESKGTLSIDSQGKKKCLKRKLAVQENIRDKLRGIPIDVSVNIQDAKRKRRQQAAPLTPVLDANEPMITRSEVNFLKEGCGRDSVCQSNLEVKYRYGHRSTDADSFTPLKLENGVPVISLSDQKNIALEVSVTNKNGDDAHEAYVIVSLPRSLTYSAYRVLDNERPVTCIANKDGSKADCELGNPFKTDAETTFYVILGTAGISSNTSELEIDLQLKTTSDQQKLTPVKAKAKVAIVLQMSVSGQAQPSQVYFTGEVKGEAAMKTESDIGSAIIHQFRVVNLGKRLKDLGTASLDIYWPKETEQGKWLLYLMKISSTGVDKMECTPKGEINPLNKEPVNPRMRRAAENTQGSDKATLSRLIENHESSSLSCGNGANCVRIRCPLRGMDSSAVITLQSRLWNSTFIEDFSNLHHMEVIVKAALHVDSTTKTTVLQNAETQVRLTVFPERRAAQYGGVPWWIIVLSILLGLLLLALLAFVLWKCGFFKHAKYEDNVPSYNAVRIKREERTVNPGNGNWENVEKKPWMTTWHDNEHYS</sequence>
<dbReference type="InterPro" id="IPR013519">
    <property type="entry name" value="Int_alpha_beta-p"/>
</dbReference>
<evidence type="ECO:0000256" key="5">
    <source>
        <dbReference type="ARBA" id="ARBA00022737"/>
    </source>
</evidence>
<dbReference type="GO" id="GO:0007160">
    <property type="term" value="P:cell-matrix adhesion"/>
    <property type="evidence" value="ECO:0007669"/>
    <property type="project" value="TreeGrafter"/>
</dbReference>
<dbReference type="GO" id="GO:0009897">
    <property type="term" value="C:external side of plasma membrane"/>
    <property type="evidence" value="ECO:0007669"/>
    <property type="project" value="TreeGrafter"/>
</dbReference>
<dbReference type="PROSITE" id="PS51470">
    <property type="entry name" value="FG_GAP"/>
    <property type="match status" value="5"/>
</dbReference>
<evidence type="ECO:0000259" key="16">
    <source>
        <dbReference type="Pfam" id="PF20806"/>
    </source>
</evidence>
<dbReference type="Gene3D" id="2.60.40.1530">
    <property type="entry name" value="ntegrin, alpha v. Chain A, domain 4"/>
    <property type="match status" value="1"/>
</dbReference>
<reference evidence="17 18" key="1">
    <citation type="submission" date="2018-03" db="EMBL/GenBank/DDBJ databases">
        <title>Finding Nemo's genes: A chromosome-scale reference assembly of the genome of the orange clownfish Amphiprion percula.</title>
        <authorList>
            <person name="Lehmann R."/>
        </authorList>
    </citation>
    <scope>NUCLEOTIDE SEQUENCE</scope>
</reference>
<dbReference type="AlphaFoldDB" id="A0A3P8TI02"/>
<feature type="repeat" description="FG-GAP" evidence="12">
    <location>
        <begin position="30"/>
        <end position="93"/>
    </location>
</feature>
<evidence type="ECO:0000256" key="9">
    <source>
        <dbReference type="ARBA" id="ARBA00023136"/>
    </source>
</evidence>
<evidence type="ECO:0000256" key="6">
    <source>
        <dbReference type="ARBA" id="ARBA00022889"/>
    </source>
</evidence>
<dbReference type="Gene3D" id="2.130.10.130">
    <property type="entry name" value="Integrin alpha, N-terminal"/>
    <property type="match status" value="1"/>
</dbReference>
<dbReference type="GeneTree" id="ENSGT00940000155353"/>
<feature type="signal peptide" evidence="13">
    <location>
        <begin position="1"/>
        <end position="23"/>
    </location>
</feature>
<dbReference type="InterPro" id="IPR028994">
    <property type="entry name" value="Integrin_alpha_N"/>
</dbReference>
<feature type="domain" description="Integrin alpha first immunoglubulin-like" evidence="14">
    <location>
        <begin position="472"/>
        <end position="631"/>
    </location>
</feature>
<keyword evidence="10 13" id="KW-0675">Receptor</keyword>
<evidence type="ECO:0000256" key="13">
    <source>
        <dbReference type="RuleBase" id="RU003762"/>
    </source>
</evidence>
<dbReference type="PRINTS" id="PR01185">
    <property type="entry name" value="INTEGRINA"/>
</dbReference>
<dbReference type="GO" id="GO:0008305">
    <property type="term" value="C:integrin complex"/>
    <property type="evidence" value="ECO:0007669"/>
    <property type="project" value="InterPro"/>
</dbReference>
<dbReference type="GO" id="GO:0007229">
    <property type="term" value="P:integrin-mediated signaling pathway"/>
    <property type="evidence" value="ECO:0007669"/>
    <property type="project" value="UniProtKB-KW"/>
</dbReference>
<evidence type="ECO:0000256" key="3">
    <source>
        <dbReference type="ARBA" id="ARBA00022692"/>
    </source>
</evidence>
<feature type="repeat" description="FG-GAP" evidence="12">
    <location>
        <begin position="366"/>
        <end position="423"/>
    </location>
</feature>
<dbReference type="PANTHER" id="PTHR23220:SF9">
    <property type="entry name" value="INTEGRIN ALPHA-6"/>
    <property type="match status" value="1"/>
</dbReference>
<dbReference type="Pfam" id="PF01839">
    <property type="entry name" value="FG-GAP"/>
    <property type="match status" value="2"/>
</dbReference>
<dbReference type="SUPFAM" id="SSF69318">
    <property type="entry name" value="Integrin alpha N-terminal domain"/>
    <property type="match status" value="1"/>
</dbReference>
<comment type="similarity">
    <text evidence="2 13">Belongs to the integrin alpha chain family.</text>
</comment>
<evidence type="ECO:0000256" key="11">
    <source>
        <dbReference type="ARBA" id="ARBA00023180"/>
    </source>
</evidence>
<feature type="chain" id="PRO_5017850559" evidence="13">
    <location>
        <begin position="24"/>
        <end position="1088"/>
    </location>
</feature>
<dbReference type="InterPro" id="IPR000413">
    <property type="entry name" value="Integrin_alpha"/>
</dbReference>
<dbReference type="Gene3D" id="2.60.40.1510">
    <property type="entry name" value="ntegrin, alpha v. Chain A, domain 3"/>
    <property type="match status" value="1"/>
</dbReference>
<evidence type="ECO:0000256" key="1">
    <source>
        <dbReference type="ARBA" id="ARBA00004479"/>
    </source>
</evidence>
<dbReference type="Proteomes" id="UP000265080">
    <property type="component" value="Chromosome 10"/>
</dbReference>
<keyword evidence="5" id="KW-0677">Repeat</keyword>
<dbReference type="SMART" id="SM00191">
    <property type="entry name" value="Int_alpha"/>
    <property type="match status" value="5"/>
</dbReference>
<feature type="domain" description="Integrin alpha third immunoglobulin-like" evidence="16">
    <location>
        <begin position="794"/>
        <end position="1000"/>
    </location>
</feature>
<evidence type="ECO:0000256" key="2">
    <source>
        <dbReference type="ARBA" id="ARBA00008054"/>
    </source>
</evidence>
<name>A0A3P8TI02_AMPPE</name>
<keyword evidence="6 13" id="KW-0130">Cell adhesion</keyword>
<evidence type="ECO:0000256" key="8">
    <source>
        <dbReference type="ARBA" id="ARBA00023037"/>
    </source>
</evidence>
<keyword evidence="3 13" id="KW-0812">Transmembrane</keyword>
<proteinExistence type="inferred from homology"/>
<comment type="subcellular location">
    <subcellularLocation>
        <location evidence="1 13">Membrane</location>
        <topology evidence="1 13">Single-pass type I membrane protein</topology>
    </subcellularLocation>
</comment>
<feature type="repeat" description="FG-GAP" evidence="12">
    <location>
        <begin position="177"/>
        <end position="230"/>
    </location>
</feature>
<feature type="domain" description="Integrin alpha second immunoglobulin-like" evidence="15">
    <location>
        <begin position="633"/>
        <end position="787"/>
    </location>
</feature>
<dbReference type="Gene3D" id="1.20.5.930">
    <property type="entry name" value="Bicelle-embedded integrin alpha(iib) transmembrane segment"/>
    <property type="match status" value="1"/>
</dbReference>
<evidence type="ECO:0000313" key="17">
    <source>
        <dbReference type="Ensembl" id="ENSAPEP00000024251.1"/>
    </source>
</evidence>
<evidence type="ECO:0000256" key="10">
    <source>
        <dbReference type="ARBA" id="ARBA00023170"/>
    </source>
</evidence>
<dbReference type="SUPFAM" id="SSF69179">
    <property type="entry name" value="Integrin domains"/>
    <property type="match status" value="3"/>
</dbReference>
<dbReference type="STRING" id="161767.ENSAPEP00000024251"/>
<keyword evidence="11" id="KW-0325">Glycoprotein</keyword>
<evidence type="ECO:0000259" key="15">
    <source>
        <dbReference type="Pfam" id="PF20805"/>
    </source>
</evidence>
<keyword evidence="18" id="KW-1185">Reference proteome</keyword>
<dbReference type="Gene3D" id="2.60.40.1460">
    <property type="entry name" value="Integrin domains. Chain A, domain 2"/>
    <property type="match status" value="1"/>
</dbReference>
<keyword evidence="8 13" id="KW-0401">Integrin</keyword>
<evidence type="ECO:0000256" key="7">
    <source>
        <dbReference type="ARBA" id="ARBA00022989"/>
    </source>
</evidence>
<keyword evidence="4 13" id="KW-0732">Signal</keyword>
<dbReference type="InterPro" id="IPR048286">
    <property type="entry name" value="Integrin_alpha_Ig-like_3"/>
</dbReference>
<organism evidence="17 18">
    <name type="scientific">Amphiprion percula</name>
    <name type="common">Orange clownfish</name>
    <name type="synonym">Lutjanus percula</name>
    <dbReference type="NCBI Taxonomy" id="161767"/>
    <lineage>
        <taxon>Eukaryota</taxon>
        <taxon>Metazoa</taxon>
        <taxon>Chordata</taxon>
        <taxon>Craniata</taxon>
        <taxon>Vertebrata</taxon>
        <taxon>Euteleostomi</taxon>
        <taxon>Actinopterygii</taxon>
        <taxon>Neopterygii</taxon>
        <taxon>Teleostei</taxon>
        <taxon>Neoteleostei</taxon>
        <taxon>Acanthomorphata</taxon>
        <taxon>Ovalentaria</taxon>
        <taxon>Pomacentridae</taxon>
        <taxon>Amphiprion</taxon>
    </lineage>
</organism>
<reference evidence="17" key="3">
    <citation type="submission" date="2025-09" db="UniProtKB">
        <authorList>
            <consortium name="Ensembl"/>
        </authorList>
    </citation>
    <scope>IDENTIFICATION</scope>
</reference>
<dbReference type="Pfam" id="PF20805">
    <property type="entry name" value="Integrin_A_Ig_2"/>
    <property type="match status" value="1"/>
</dbReference>
<dbReference type="Pfam" id="PF20806">
    <property type="entry name" value="Integrin_A_Ig_3"/>
    <property type="match status" value="1"/>
</dbReference>
<evidence type="ECO:0000256" key="4">
    <source>
        <dbReference type="ARBA" id="ARBA00022729"/>
    </source>
</evidence>
<dbReference type="InterPro" id="IPR048285">
    <property type="entry name" value="Integrin_alpha_Ig-like_2"/>
</dbReference>
<dbReference type="GO" id="GO:0033627">
    <property type="term" value="P:cell adhesion mediated by integrin"/>
    <property type="evidence" value="ECO:0007669"/>
    <property type="project" value="TreeGrafter"/>
</dbReference>
<dbReference type="Ensembl" id="ENSAPET00000024891.1">
    <property type="protein sequence ID" value="ENSAPEP00000024251.1"/>
    <property type="gene ID" value="ENSAPEG00000017165.1"/>
</dbReference>
<dbReference type="PANTHER" id="PTHR23220">
    <property type="entry name" value="INTEGRIN ALPHA"/>
    <property type="match status" value="1"/>
</dbReference>
<accession>A0A3P8TI02</accession>
<dbReference type="InterPro" id="IPR013649">
    <property type="entry name" value="Integrin_alpha_Ig-like_1"/>
</dbReference>
<feature type="transmembrane region" description="Helical" evidence="13">
    <location>
        <begin position="1011"/>
        <end position="1033"/>
    </location>
</feature>
<feature type="repeat" description="FG-GAP" evidence="12">
    <location>
        <begin position="428"/>
        <end position="487"/>
    </location>
</feature>
<protein>
    <submittedName>
        <fullName evidence="17">Integrin, alpha 6b</fullName>
    </submittedName>
</protein>
<dbReference type="InterPro" id="IPR032695">
    <property type="entry name" value="Integrin_dom_sf"/>
</dbReference>
<evidence type="ECO:0000259" key="14">
    <source>
        <dbReference type="Pfam" id="PF08441"/>
    </source>
</evidence>
<dbReference type="Pfam" id="PF08441">
    <property type="entry name" value="Integrin_A_Ig_1"/>
    <property type="match status" value="1"/>
</dbReference>